<dbReference type="AlphaFoldDB" id="A0A3S0G1Z2"/>
<keyword evidence="3" id="KW-0732">Signal</keyword>
<evidence type="ECO:0000256" key="1">
    <source>
        <dbReference type="ARBA" id="ARBA00004561"/>
    </source>
</evidence>
<dbReference type="PANTHER" id="PTHR33420">
    <property type="entry name" value="FIMBRIAL SUBUNIT ELFA-RELATED"/>
    <property type="match status" value="1"/>
</dbReference>
<comment type="similarity">
    <text evidence="2">Belongs to the fimbrial protein family.</text>
</comment>
<dbReference type="SUPFAM" id="SSF49401">
    <property type="entry name" value="Bacterial adhesins"/>
    <property type="match status" value="1"/>
</dbReference>
<dbReference type="InterPro" id="IPR000259">
    <property type="entry name" value="Adhesion_dom_fimbrial"/>
</dbReference>
<accession>A0A3S0G1Z2</accession>
<keyword evidence="4" id="KW-0281">Fimbrium</keyword>
<dbReference type="InterPro" id="IPR054160">
    <property type="entry name" value="MrkD_recept-bd"/>
</dbReference>
<evidence type="ECO:0000256" key="3">
    <source>
        <dbReference type="ARBA" id="ARBA00022729"/>
    </source>
</evidence>
<feature type="domain" description="Fimbrial-type adhesion" evidence="5">
    <location>
        <begin position="203"/>
        <end position="377"/>
    </location>
</feature>
<dbReference type="RefSeq" id="WP_022648145.1">
    <property type="nucleotide sequence ID" value="NZ_AP025764.1"/>
</dbReference>
<sequence>MSKYLYYLVLLLGTVPLLSHAACNRDNGDDVTVTTIPLPSKLLVSAKNYTFGEVLYDSGYISGTDGDVTIKNCSRDYYVGFHYNPTHLASASPVGDNIYPTTIPGIGIKTYTLNQAGPYDYERAVDNSWQSGDGESSHTLAGSAYRVQLIATGGTIPGGNLALESGKLATVEFREGQSSSDNGDNASEVYLSNTQIEVYAMGCSASVSSLLFNMGDVDTSAFDNLKMVEGPEQDVGLSCQPGTNVTMTINGPLAEGDNDNGSVIALDQSESGTTATGVGVVISAYQPALRSFTYWAIGQEVQAFNSSRVKAASQGSGLAADGTAIADIGSATTYSDPANAGGAGESETLRFKAWYYKTSDVVTPGQANATGTITLKYN</sequence>
<dbReference type="Pfam" id="PF00419">
    <property type="entry name" value="Fimbrial"/>
    <property type="match status" value="1"/>
</dbReference>
<feature type="domain" description="MrkD-like receptor binding" evidence="6">
    <location>
        <begin position="49"/>
        <end position="169"/>
    </location>
</feature>
<dbReference type="InterPro" id="IPR050263">
    <property type="entry name" value="Bact_Fimbrial_Adh_Pro"/>
</dbReference>
<proteinExistence type="inferred from homology"/>
<evidence type="ECO:0000313" key="7">
    <source>
        <dbReference type="EMBL" id="PTX88572.1"/>
    </source>
</evidence>
<protein>
    <submittedName>
        <fullName evidence="7">Fimbrial assembly protein</fullName>
    </submittedName>
</protein>
<evidence type="ECO:0000259" key="5">
    <source>
        <dbReference type="Pfam" id="PF00419"/>
    </source>
</evidence>
<dbReference type="InterPro" id="IPR036937">
    <property type="entry name" value="Adhesion_dom_fimbrial_sf"/>
</dbReference>
<evidence type="ECO:0000259" key="6">
    <source>
        <dbReference type="Pfam" id="PF22003"/>
    </source>
</evidence>
<evidence type="ECO:0000256" key="2">
    <source>
        <dbReference type="ARBA" id="ARBA00006671"/>
    </source>
</evidence>
<dbReference type="PANTHER" id="PTHR33420:SF12">
    <property type="entry name" value="FIMBRIN-LIKE PROTEIN FIMI-RELATED"/>
    <property type="match status" value="1"/>
</dbReference>
<reference evidence="7 8" key="1">
    <citation type="submission" date="2018-01" db="EMBL/GenBank/DDBJ databases">
        <title>Geographic spread and resistance mechanisms of dominant carbapenem-resistant Enterobacter cloacae complex clones ST171 and ST78.</title>
        <authorList>
            <person name="Gomez-Simmonds A."/>
            <person name="Annavajhala M.K."/>
            <person name="Wang Z."/>
            <person name="Macesic N."/>
            <person name="Hu Y."/>
            <person name="Giddins M.J."/>
            <person name="O'Malley A."/>
            <person name="Toussaint N.C."/>
            <person name="Whittier S."/>
            <person name="Torres V.J."/>
            <person name="Uhlemann A.-C."/>
        </authorList>
    </citation>
    <scope>NUCLEOTIDE SEQUENCE [LARGE SCALE GENOMIC DNA]</scope>
    <source>
        <strain evidence="7 8">78</strain>
    </source>
</reference>
<dbReference type="Proteomes" id="UP000244004">
    <property type="component" value="Unassembled WGS sequence"/>
</dbReference>
<dbReference type="NCBIfam" id="NF011820">
    <property type="entry name" value="PRK15292.1"/>
    <property type="match status" value="1"/>
</dbReference>
<evidence type="ECO:0000256" key="4">
    <source>
        <dbReference type="ARBA" id="ARBA00023263"/>
    </source>
</evidence>
<dbReference type="InterPro" id="IPR008966">
    <property type="entry name" value="Adhesion_dom_sf"/>
</dbReference>
<organism evidence="7 8">
    <name type="scientific">Enterobacter hormaechei</name>
    <dbReference type="NCBI Taxonomy" id="158836"/>
    <lineage>
        <taxon>Bacteria</taxon>
        <taxon>Pseudomonadati</taxon>
        <taxon>Pseudomonadota</taxon>
        <taxon>Gammaproteobacteria</taxon>
        <taxon>Enterobacterales</taxon>
        <taxon>Enterobacteriaceae</taxon>
        <taxon>Enterobacter</taxon>
        <taxon>Enterobacter cloacae complex</taxon>
    </lineage>
</organism>
<gene>
    <name evidence="7" type="ORF">C1O12_09300</name>
</gene>
<evidence type="ECO:0000313" key="8">
    <source>
        <dbReference type="Proteomes" id="UP000244004"/>
    </source>
</evidence>
<dbReference type="GO" id="GO:0043709">
    <property type="term" value="P:cell adhesion involved in single-species biofilm formation"/>
    <property type="evidence" value="ECO:0007669"/>
    <property type="project" value="TreeGrafter"/>
</dbReference>
<dbReference type="GO" id="GO:0009289">
    <property type="term" value="C:pilus"/>
    <property type="evidence" value="ECO:0007669"/>
    <property type="project" value="UniProtKB-SubCell"/>
</dbReference>
<dbReference type="EMBL" id="PNXT01000001">
    <property type="protein sequence ID" value="PTX88572.1"/>
    <property type="molecule type" value="Genomic_DNA"/>
</dbReference>
<dbReference type="GeneID" id="99705923"/>
<comment type="caution">
    <text evidence="7">The sequence shown here is derived from an EMBL/GenBank/DDBJ whole genome shotgun (WGS) entry which is preliminary data.</text>
</comment>
<dbReference type="Gene3D" id="2.60.40.3310">
    <property type="match status" value="1"/>
</dbReference>
<name>A0A3S0G1Z2_9ENTR</name>
<dbReference type="Pfam" id="PF22003">
    <property type="entry name" value="MrkDrd"/>
    <property type="match status" value="1"/>
</dbReference>
<dbReference type="Gene3D" id="2.60.40.1090">
    <property type="entry name" value="Fimbrial-type adhesion domain"/>
    <property type="match status" value="1"/>
</dbReference>
<comment type="subcellular location">
    <subcellularLocation>
        <location evidence="1">Fimbrium</location>
    </subcellularLocation>
</comment>